<feature type="domain" description="DDE Tnp4" evidence="3">
    <location>
        <begin position="129"/>
        <end position="291"/>
    </location>
</feature>
<dbReference type="AlphaFoldDB" id="A0A284QLJ4"/>
<evidence type="ECO:0000313" key="5">
    <source>
        <dbReference type="Proteomes" id="UP000219338"/>
    </source>
</evidence>
<dbReference type="OrthoDB" id="78198at2759"/>
<accession>A0A284QLJ4</accession>
<protein>
    <recommendedName>
        <fullName evidence="3">DDE Tnp4 domain-containing protein</fullName>
    </recommendedName>
</protein>
<keyword evidence="2" id="KW-0479">Metal-binding</keyword>
<comment type="cofactor">
    <cofactor evidence="1">
        <name>a divalent metal cation</name>
        <dbReference type="ChEBI" id="CHEBI:60240"/>
    </cofactor>
</comment>
<organism evidence="4 5">
    <name type="scientific">Armillaria ostoyae</name>
    <name type="common">Armillaria root rot fungus</name>
    <dbReference type="NCBI Taxonomy" id="47428"/>
    <lineage>
        <taxon>Eukaryota</taxon>
        <taxon>Fungi</taxon>
        <taxon>Dikarya</taxon>
        <taxon>Basidiomycota</taxon>
        <taxon>Agaricomycotina</taxon>
        <taxon>Agaricomycetes</taxon>
        <taxon>Agaricomycetidae</taxon>
        <taxon>Agaricales</taxon>
        <taxon>Marasmiineae</taxon>
        <taxon>Physalacriaceae</taxon>
        <taxon>Armillaria</taxon>
    </lineage>
</organism>
<evidence type="ECO:0000256" key="2">
    <source>
        <dbReference type="ARBA" id="ARBA00022723"/>
    </source>
</evidence>
<dbReference type="PANTHER" id="PTHR48471">
    <property type="entry name" value="DDE TNP4 DOMAIN-CONTAINING PROTEIN"/>
    <property type="match status" value="1"/>
</dbReference>
<evidence type="ECO:0000313" key="4">
    <source>
        <dbReference type="EMBL" id="SJK97335.1"/>
    </source>
</evidence>
<sequence>MGLDVETFDVVIQSGFVQLWDTTPIPRPDAPDVAATCLTHQFLDASSALGLLLHWLNSTVSDTSLMEIFTLIPSTIHCYVCFALSLLLTTLHSMSAAKIQWLLGEEFQKHNDLILKQHPLLQGAFGTMDRLNLPVQESHDTEIENATFNGWLHDYFVSSVFTFGASGEIIACNLNAPGSWHDSRVTQPIYEKLRTETLEGYYLITDTAFPHDTDQIHGCIHAPMKKGTRLPGNALERAEMLAFDRQLLSLRQAAEWGNHALQGSFGRPYIPLQISYHDCRGDLLEICVCLYQLRTWLVGINQI</sequence>
<name>A0A284QLJ4_ARMOS</name>
<dbReference type="EMBL" id="FUEG01000001">
    <property type="protein sequence ID" value="SJK97335.1"/>
    <property type="molecule type" value="Genomic_DNA"/>
</dbReference>
<dbReference type="Pfam" id="PF13359">
    <property type="entry name" value="DDE_Tnp_4"/>
    <property type="match status" value="1"/>
</dbReference>
<dbReference type="OMA" id="WLTSSMR"/>
<reference evidence="5" key="1">
    <citation type="journal article" date="2017" name="Nat. Ecol. Evol.">
        <title>Genome expansion and lineage-specific genetic innovations in the forest pathogenic fungi Armillaria.</title>
        <authorList>
            <person name="Sipos G."/>
            <person name="Prasanna A.N."/>
            <person name="Walter M.C."/>
            <person name="O'Connor E."/>
            <person name="Balint B."/>
            <person name="Krizsan K."/>
            <person name="Kiss B."/>
            <person name="Hess J."/>
            <person name="Varga T."/>
            <person name="Slot J."/>
            <person name="Riley R."/>
            <person name="Boka B."/>
            <person name="Rigling D."/>
            <person name="Barry K."/>
            <person name="Lee J."/>
            <person name="Mihaltcheva S."/>
            <person name="LaButti K."/>
            <person name="Lipzen A."/>
            <person name="Waldron R."/>
            <person name="Moloney N.M."/>
            <person name="Sperisen C."/>
            <person name="Kredics L."/>
            <person name="Vagvoelgyi C."/>
            <person name="Patrignani A."/>
            <person name="Fitzpatrick D."/>
            <person name="Nagy I."/>
            <person name="Doyle S."/>
            <person name="Anderson J.B."/>
            <person name="Grigoriev I.V."/>
            <person name="Gueldener U."/>
            <person name="Muensterkoetter M."/>
            <person name="Nagy L.G."/>
        </authorList>
    </citation>
    <scope>NUCLEOTIDE SEQUENCE [LARGE SCALE GENOMIC DNA]</scope>
    <source>
        <strain evidence="5">C18/9</strain>
    </source>
</reference>
<dbReference type="InterPro" id="IPR027806">
    <property type="entry name" value="HARBI1_dom"/>
</dbReference>
<dbReference type="GO" id="GO:0046872">
    <property type="term" value="F:metal ion binding"/>
    <property type="evidence" value="ECO:0007669"/>
    <property type="project" value="UniProtKB-KW"/>
</dbReference>
<keyword evidence="5" id="KW-1185">Reference proteome</keyword>
<dbReference type="PANTHER" id="PTHR48471:SF1">
    <property type="entry name" value="DDE TNP4 DOMAIN-CONTAINING PROTEIN"/>
    <property type="match status" value="1"/>
</dbReference>
<evidence type="ECO:0000256" key="1">
    <source>
        <dbReference type="ARBA" id="ARBA00001968"/>
    </source>
</evidence>
<evidence type="ECO:0000259" key="3">
    <source>
        <dbReference type="Pfam" id="PF13359"/>
    </source>
</evidence>
<dbReference type="Proteomes" id="UP000219338">
    <property type="component" value="Unassembled WGS sequence"/>
</dbReference>
<gene>
    <name evidence="4" type="ORF">ARMOST_00587</name>
</gene>
<proteinExistence type="predicted"/>